<accession>A0A4V3DYK3</accession>
<evidence type="ECO:0000256" key="1">
    <source>
        <dbReference type="ARBA" id="ARBA00006432"/>
    </source>
</evidence>
<proteinExistence type="inferred from homology"/>
<evidence type="ECO:0000256" key="2">
    <source>
        <dbReference type="ARBA" id="ARBA00022598"/>
    </source>
</evidence>
<dbReference type="GO" id="GO:0006631">
    <property type="term" value="P:fatty acid metabolic process"/>
    <property type="evidence" value="ECO:0007669"/>
    <property type="project" value="TreeGrafter"/>
</dbReference>
<sequence>MILSTQDIERARFFYDAGFWRADTMYVHLRKLAAQAPDRPFVRDAHRRLTRGEALRRVDAIAADLHRSGLRPGDRVSIWLPSRVESVLILLACSRMGYVANTSLHRDYTTAEIAALLDRAGSRALFAQPGYGADADRTSIEAFRETLPRLTALRWLAPSGEPQDDLPEEEVDLPFSTSPDRVMYLAFTSGTTGLPKGVMHSDNTLLANGRAITLDWRFDEATVVYTLSPMSHNMGTVALVTVLTCGGELVVHAPADSDTTLRRVVETGATYLVGVPTHAIDLLVAAERAGLQRLGRVAAFQLAGSAIPSEVAERLIGLGVTPQNTFGMTENCSFQYTRPDDPRDVIVNSCGRSCDGFELTIWSQEDPNREVEQGEIGELGGRGACLMLGYFDDQKATESSFNIHGWFMTGDLGRLDAEGNVQIVGRKKDLIIRGGHNLHPARIEDLAMRHPAVLKTAVFPVPDPRLGEKACIAIVMRDDARIDPDELLAHLDREGLSRYDMPEYFMAMTSLPVTASGKVLKRALVEMVRAGDIAPLPIRWRGPAPQTKNDEGDVT</sequence>
<dbReference type="EMBL" id="SNZR01000011">
    <property type="protein sequence ID" value="TDR92939.1"/>
    <property type="molecule type" value="Genomic_DNA"/>
</dbReference>
<dbReference type="SUPFAM" id="SSF56801">
    <property type="entry name" value="Acetyl-CoA synthetase-like"/>
    <property type="match status" value="1"/>
</dbReference>
<dbReference type="PANTHER" id="PTHR43201">
    <property type="entry name" value="ACYL-COA SYNTHETASE"/>
    <property type="match status" value="1"/>
</dbReference>
<dbReference type="InterPro" id="IPR045851">
    <property type="entry name" value="AMP-bd_C_sf"/>
</dbReference>
<dbReference type="PROSITE" id="PS00455">
    <property type="entry name" value="AMP_BINDING"/>
    <property type="match status" value="1"/>
</dbReference>
<dbReference type="InterPro" id="IPR020845">
    <property type="entry name" value="AMP-binding_CS"/>
</dbReference>
<keyword evidence="2" id="KW-0436">Ligase</keyword>
<keyword evidence="6" id="KW-1185">Reference proteome</keyword>
<dbReference type="Gene3D" id="3.30.300.30">
    <property type="match status" value="1"/>
</dbReference>
<dbReference type="InterPro" id="IPR042099">
    <property type="entry name" value="ANL_N_sf"/>
</dbReference>
<organism evidence="5 6">
    <name type="scientific">Enterovirga rhinocerotis</name>
    <dbReference type="NCBI Taxonomy" id="1339210"/>
    <lineage>
        <taxon>Bacteria</taxon>
        <taxon>Pseudomonadati</taxon>
        <taxon>Pseudomonadota</taxon>
        <taxon>Alphaproteobacteria</taxon>
        <taxon>Hyphomicrobiales</taxon>
        <taxon>Methylobacteriaceae</taxon>
        <taxon>Enterovirga</taxon>
    </lineage>
</organism>
<comment type="similarity">
    <text evidence="1">Belongs to the ATP-dependent AMP-binding enzyme family.</text>
</comment>
<dbReference type="RefSeq" id="WP_133767983.1">
    <property type="nucleotide sequence ID" value="NZ_SNZR01000011.1"/>
</dbReference>
<dbReference type="Pfam" id="PF00501">
    <property type="entry name" value="AMP-binding"/>
    <property type="match status" value="1"/>
</dbReference>
<evidence type="ECO:0000313" key="6">
    <source>
        <dbReference type="Proteomes" id="UP000295122"/>
    </source>
</evidence>
<protein>
    <submittedName>
        <fullName evidence="5">Acyl-CoA synthetase</fullName>
    </submittedName>
</protein>
<dbReference type="OrthoDB" id="9803968at2"/>
<dbReference type="GO" id="GO:0031956">
    <property type="term" value="F:medium-chain fatty acid-CoA ligase activity"/>
    <property type="evidence" value="ECO:0007669"/>
    <property type="project" value="TreeGrafter"/>
</dbReference>
<evidence type="ECO:0000259" key="4">
    <source>
        <dbReference type="Pfam" id="PF13193"/>
    </source>
</evidence>
<gene>
    <name evidence="5" type="ORF">EV668_0183</name>
</gene>
<evidence type="ECO:0000259" key="3">
    <source>
        <dbReference type="Pfam" id="PF00501"/>
    </source>
</evidence>
<dbReference type="PANTHER" id="PTHR43201:SF5">
    <property type="entry name" value="MEDIUM-CHAIN ACYL-COA LIGASE ACSF2, MITOCHONDRIAL"/>
    <property type="match status" value="1"/>
</dbReference>
<feature type="domain" description="AMP-binding enzyme C-terminal" evidence="4">
    <location>
        <begin position="443"/>
        <end position="518"/>
    </location>
</feature>
<comment type="caution">
    <text evidence="5">The sequence shown here is derived from an EMBL/GenBank/DDBJ whole genome shotgun (WGS) entry which is preliminary data.</text>
</comment>
<dbReference type="InterPro" id="IPR025110">
    <property type="entry name" value="AMP-bd_C"/>
</dbReference>
<dbReference type="InterPro" id="IPR000873">
    <property type="entry name" value="AMP-dep_synth/lig_dom"/>
</dbReference>
<dbReference type="Proteomes" id="UP000295122">
    <property type="component" value="Unassembled WGS sequence"/>
</dbReference>
<dbReference type="Gene3D" id="3.40.50.12780">
    <property type="entry name" value="N-terminal domain of ligase-like"/>
    <property type="match status" value="1"/>
</dbReference>
<reference evidence="5 6" key="1">
    <citation type="submission" date="2019-03" db="EMBL/GenBank/DDBJ databases">
        <title>Genomic Encyclopedia of Type Strains, Phase IV (KMG-IV): sequencing the most valuable type-strain genomes for metagenomic binning, comparative biology and taxonomic classification.</title>
        <authorList>
            <person name="Goeker M."/>
        </authorList>
    </citation>
    <scope>NUCLEOTIDE SEQUENCE [LARGE SCALE GENOMIC DNA]</scope>
    <source>
        <strain evidence="5 6">DSM 25903</strain>
    </source>
</reference>
<dbReference type="AlphaFoldDB" id="A0A4V3DYK3"/>
<evidence type="ECO:0000313" key="5">
    <source>
        <dbReference type="EMBL" id="TDR92939.1"/>
    </source>
</evidence>
<dbReference type="Pfam" id="PF13193">
    <property type="entry name" value="AMP-binding_C"/>
    <property type="match status" value="1"/>
</dbReference>
<name>A0A4V3DYK3_9HYPH</name>
<feature type="domain" description="AMP-dependent synthetase/ligase" evidence="3">
    <location>
        <begin position="31"/>
        <end position="391"/>
    </location>
</feature>